<dbReference type="InterPro" id="IPR050807">
    <property type="entry name" value="TransReg_Diox_bact_type"/>
</dbReference>
<evidence type="ECO:0000313" key="3">
    <source>
        <dbReference type="EMBL" id="MBY8821685.1"/>
    </source>
</evidence>
<name>A0ABS7PLW4_9SPHN</name>
<dbReference type="PANTHER" id="PTHR46797:SF20">
    <property type="entry name" value="BLR4304 PROTEIN"/>
    <property type="match status" value="1"/>
</dbReference>
<reference evidence="3 4" key="1">
    <citation type="submission" date="2021-08" db="EMBL/GenBank/DDBJ databases">
        <authorList>
            <person name="Tuo L."/>
        </authorList>
    </citation>
    <scope>NUCLEOTIDE SEQUENCE [LARGE SCALE GENOMIC DNA]</scope>
    <source>
        <strain evidence="3 4">JCM 31229</strain>
    </source>
</reference>
<dbReference type="PANTHER" id="PTHR46797">
    <property type="entry name" value="HTH-TYPE TRANSCRIPTIONAL REGULATOR"/>
    <property type="match status" value="1"/>
</dbReference>
<evidence type="ECO:0000259" key="2">
    <source>
        <dbReference type="PROSITE" id="PS50943"/>
    </source>
</evidence>
<dbReference type="InterPro" id="IPR014710">
    <property type="entry name" value="RmlC-like_jellyroll"/>
</dbReference>
<keyword evidence="4" id="KW-1185">Reference proteome</keyword>
<keyword evidence="1" id="KW-0238">DNA-binding</keyword>
<dbReference type="EMBL" id="JAINVV010000003">
    <property type="protein sequence ID" value="MBY8821685.1"/>
    <property type="molecule type" value="Genomic_DNA"/>
</dbReference>
<dbReference type="CDD" id="cd02209">
    <property type="entry name" value="cupin_XRE_C"/>
    <property type="match status" value="1"/>
</dbReference>
<evidence type="ECO:0000256" key="1">
    <source>
        <dbReference type="ARBA" id="ARBA00023125"/>
    </source>
</evidence>
<dbReference type="PROSITE" id="PS50943">
    <property type="entry name" value="HTH_CROC1"/>
    <property type="match status" value="1"/>
</dbReference>
<dbReference type="Proteomes" id="UP000706039">
    <property type="component" value="Unassembled WGS sequence"/>
</dbReference>
<dbReference type="CDD" id="cd00093">
    <property type="entry name" value="HTH_XRE"/>
    <property type="match status" value="1"/>
</dbReference>
<dbReference type="SUPFAM" id="SSF51182">
    <property type="entry name" value="RmlC-like cupins"/>
    <property type="match status" value="1"/>
</dbReference>
<protein>
    <submittedName>
        <fullName evidence="3">XRE family transcriptional regulator</fullName>
    </submittedName>
</protein>
<feature type="domain" description="HTH cro/C1-type" evidence="2">
    <location>
        <begin position="12"/>
        <end position="66"/>
    </location>
</feature>
<dbReference type="SUPFAM" id="SSF47413">
    <property type="entry name" value="lambda repressor-like DNA-binding domains"/>
    <property type="match status" value="1"/>
</dbReference>
<dbReference type="InterPro" id="IPR011051">
    <property type="entry name" value="RmlC_Cupin_sf"/>
</dbReference>
<dbReference type="RefSeq" id="WP_222988780.1">
    <property type="nucleotide sequence ID" value="NZ_JAINVV010000003.1"/>
</dbReference>
<dbReference type="Pfam" id="PF07883">
    <property type="entry name" value="Cupin_2"/>
    <property type="match status" value="1"/>
</dbReference>
<evidence type="ECO:0000313" key="4">
    <source>
        <dbReference type="Proteomes" id="UP000706039"/>
    </source>
</evidence>
<dbReference type="Gene3D" id="2.60.120.10">
    <property type="entry name" value="Jelly Rolls"/>
    <property type="match status" value="1"/>
</dbReference>
<organism evidence="3 4">
    <name type="scientific">Sphingomonas colocasiae</name>
    <dbReference type="NCBI Taxonomy" id="1848973"/>
    <lineage>
        <taxon>Bacteria</taxon>
        <taxon>Pseudomonadati</taxon>
        <taxon>Pseudomonadota</taxon>
        <taxon>Alphaproteobacteria</taxon>
        <taxon>Sphingomonadales</taxon>
        <taxon>Sphingomonadaceae</taxon>
        <taxon>Sphingomonas</taxon>
    </lineage>
</organism>
<comment type="caution">
    <text evidence="3">The sequence shown here is derived from an EMBL/GenBank/DDBJ whole genome shotgun (WGS) entry which is preliminary data.</text>
</comment>
<accession>A0ABS7PLW4</accession>
<sequence length="213" mass="24091">MKSEEPTLGDLLRGLRKRNGWTVKEMSDKSGIPLSTLSKVENGRLTLSYDKLQQLSRRLKIRMSELFAEGDVETGAQPAFTARRSVGKLDRAIRVNTSNYDYRYLCTELRQKRMIPIIIRVRAKSMVEFDGLVRHPGEEFTYVLKGRVVVHTQFYDPVVLEEGESIYLDSSMGHAYLAAEDCDEAIVLGVCSSADEDLLDSLLGQHDESDISR</sequence>
<dbReference type="Gene3D" id="1.10.260.40">
    <property type="entry name" value="lambda repressor-like DNA-binding domains"/>
    <property type="match status" value="1"/>
</dbReference>
<dbReference type="InterPro" id="IPR010982">
    <property type="entry name" value="Lambda_DNA-bd_dom_sf"/>
</dbReference>
<dbReference type="Pfam" id="PF01381">
    <property type="entry name" value="HTH_3"/>
    <property type="match status" value="1"/>
</dbReference>
<dbReference type="InterPro" id="IPR013096">
    <property type="entry name" value="Cupin_2"/>
</dbReference>
<proteinExistence type="predicted"/>
<gene>
    <name evidence="3" type="ORF">K7G82_05235</name>
</gene>
<dbReference type="SMART" id="SM00530">
    <property type="entry name" value="HTH_XRE"/>
    <property type="match status" value="1"/>
</dbReference>
<dbReference type="InterPro" id="IPR001387">
    <property type="entry name" value="Cro/C1-type_HTH"/>
</dbReference>